<protein>
    <submittedName>
        <fullName evidence="1">Uncharacterized protein</fullName>
    </submittedName>
</protein>
<proteinExistence type="predicted"/>
<dbReference type="EMBL" id="CM004478">
    <property type="protein sequence ID" value="OCT72413.1"/>
    <property type="molecule type" value="Genomic_DNA"/>
</dbReference>
<dbReference type="Proteomes" id="UP000694892">
    <property type="component" value="Chromosome 7L"/>
</dbReference>
<accession>A0A974CFK7</accession>
<organism evidence="1 2">
    <name type="scientific">Xenopus laevis</name>
    <name type="common">African clawed frog</name>
    <dbReference type="NCBI Taxonomy" id="8355"/>
    <lineage>
        <taxon>Eukaryota</taxon>
        <taxon>Metazoa</taxon>
        <taxon>Chordata</taxon>
        <taxon>Craniata</taxon>
        <taxon>Vertebrata</taxon>
        <taxon>Euteleostomi</taxon>
        <taxon>Amphibia</taxon>
        <taxon>Batrachia</taxon>
        <taxon>Anura</taxon>
        <taxon>Pipoidea</taxon>
        <taxon>Pipidae</taxon>
        <taxon>Xenopodinae</taxon>
        <taxon>Xenopus</taxon>
        <taxon>Xenopus</taxon>
    </lineage>
</organism>
<gene>
    <name evidence="1" type="ORF">XELAEV_18035393mg</name>
</gene>
<dbReference type="AlphaFoldDB" id="A0A974CFK7"/>
<name>A0A974CFK7_XENLA</name>
<sequence length="312" mass="36704">MHRAELTTDITDNPLLYSTWQTWKELRKQNNLKSSHSLYLPLLSNPEFQSGRALTIYRDWGEEGLTTICQLTMRDTPQTYTSRTIRLLTDEDWDNALDRFLLRTNSTRGTISLNYKFLHNSIDYDSIPKGPREWTVDIPELTTEERRDSSSCPKCEQTGANLIHCLWSCPYIRRFWTQVRDYATRHLVNFVPLSAAWAIWGKIPTTHSRITQGARRLLLIVSAVARKTILQVWITTTPPTIKLFLEKLVRVFHMDWTEASLNKNTIVKWFFETWETFIDICPQTVKIRLHDCFHYTEWYITRTMSGDPPINI</sequence>
<evidence type="ECO:0000313" key="2">
    <source>
        <dbReference type="Proteomes" id="UP000694892"/>
    </source>
</evidence>
<evidence type="ECO:0000313" key="1">
    <source>
        <dbReference type="EMBL" id="OCT72413.1"/>
    </source>
</evidence>
<reference evidence="2" key="1">
    <citation type="journal article" date="2016" name="Nature">
        <title>Genome evolution in the allotetraploid frog Xenopus laevis.</title>
        <authorList>
            <person name="Session A.M."/>
            <person name="Uno Y."/>
            <person name="Kwon T."/>
            <person name="Chapman J.A."/>
            <person name="Toyoda A."/>
            <person name="Takahashi S."/>
            <person name="Fukui A."/>
            <person name="Hikosaka A."/>
            <person name="Suzuki A."/>
            <person name="Kondo M."/>
            <person name="van Heeringen S.J."/>
            <person name="Quigley I."/>
            <person name="Heinz S."/>
            <person name="Ogino H."/>
            <person name="Ochi H."/>
            <person name="Hellsten U."/>
            <person name="Lyons J.B."/>
            <person name="Simakov O."/>
            <person name="Putnam N."/>
            <person name="Stites J."/>
            <person name="Kuroki Y."/>
            <person name="Tanaka T."/>
            <person name="Michiue T."/>
            <person name="Watanabe M."/>
            <person name="Bogdanovic O."/>
            <person name="Lister R."/>
            <person name="Georgiou G."/>
            <person name="Paranjpe S.S."/>
            <person name="van Kruijsbergen I."/>
            <person name="Shu S."/>
            <person name="Carlson J."/>
            <person name="Kinoshita T."/>
            <person name="Ohta Y."/>
            <person name="Mawaribuchi S."/>
            <person name="Jenkins J."/>
            <person name="Grimwood J."/>
            <person name="Schmutz J."/>
            <person name="Mitros T."/>
            <person name="Mozaffari S.V."/>
            <person name="Suzuki Y."/>
            <person name="Haramoto Y."/>
            <person name="Yamamoto T.S."/>
            <person name="Takagi C."/>
            <person name="Heald R."/>
            <person name="Miller K."/>
            <person name="Haudenschild C."/>
            <person name="Kitzman J."/>
            <person name="Nakayama T."/>
            <person name="Izutsu Y."/>
            <person name="Robert J."/>
            <person name="Fortriede J."/>
            <person name="Burns K."/>
            <person name="Lotay V."/>
            <person name="Karimi K."/>
            <person name="Yasuoka Y."/>
            <person name="Dichmann D.S."/>
            <person name="Flajnik M.F."/>
            <person name="Houston D.W."/>
            <person name="Shendure J."/>
            <person name="DuPasquier L."/>
            <person name="Vize P.D."/>
            <person name="Zorn A.M."/>
            <person name="Ito M."/>
            <person name="Marcotte E.M."/>
            <person name="Wallingford J.B."/>
            <person name="Ito Y."/>
            <person name="Asashima M."/>
            <person name="Ueno N."/>
            <person name="Matsuda Y."/>
            <person name="Veenstra G.J."/>
            <person name="Fujiyama A."/>
            <person name="Harland R.M."/>
            <person name="Taira M."/>
            <person name="Rokhsar D.S."/>
        </authorList>
    </citation>
    <scope>NUCLEOTIDE SEQUENCE [LARGE SCALE GENOMIC DNA]</scope>
    <source>
        <strain evidence="2">J</strain>
    </source>
</reference>